<dbReference type="Proteomes" id="UP000091820">
    <property type="component" value="Unassembled WGS sequence"/>
</dbReference>
<name>A0A1A9VZ49_9MUSC</name>
<evidence type="ECO:0000313" key="7">
    <source>
        <dbReference type="EnsemblMetazoa" id="GBRI000093-PA"/>
    </source>
</evidence>
<dbReference type="InterPro" id="IPR054613">
    <property type="entry name" value="Peptidase_S78_dom"/>
</dbReference>
<dbReference type="Pfam" id="PF05065">
    <property type="entry name" value="Phage_capsid"/>
    <property type="match status" value="1"/>
</dbReference>
<comment type="subcellular location">
    <subcellularLocation>
        <location evidence="1">Virion</location>
    </subcellularLocation>
</comment>
<evidence type="ECO:0000313" key="8">
    <source>
        <dbReference type="Proteomes" id="UP000091820"/>
    </source>
</evidence>
<dbReference type="NCBIfam" id="TIGR01543">
    <property type="entry name" value="proheadase_HK97"/>
    <property type="match status" value="1"/>
</dbReference>
<keyword evidence="3" id="KW-0645">Protease</keyword>
<evidence type="ECO:0000256" key="1">
    <source>
        <dbReference type="ARBA" id="ARBA00004328"/>
    </source>
</evidence>
<protein>
    <recommendedName>
        <fullName evidence="9">Phage major capsid protein</fullName>
    </recommendedName>
</protein>
<keyword evidence="8" id="KW-1185">Reference proteome</keyword>
<feature type="domain" description="Phage capsid-like C-terminal" evidence="6">
    <location>
        <begin position="263"/>
        <end position="452"/>
    </location>
</feature>
<dbReference type="InterPro" id="IPR054612">
    <property type="entry name" value="Phage_capsid-like_C"/>
</dbReference>
<proteinExistence type="predicted"/>
<dbReference type="SUPFAM" id="SSF56563">
    <property type="entry name" value="Major capsid protein gp5"/>
    <property type="match status" value="1"/>
</dbReference>
<dbReference type="InterPro" id="IPR024455">
    <property type="entry name" value="Phage_capsid"/>
</dbReference>
<evidence type="ECO:0008006" key="9">
    <source>
        <dbReference type="Google" id="ProtNLM"/>
    </source>
</evidence>
<dbReference type="GO" id="GO:0006508">
    <property type="term" value="P:proteolysis"/>
    <property type="evidence" value="ECO:0007669"/>
    <property type="project" value="UniProtKB-KW"/>
</dbReference>
<feature type="domain" description="Prohead serine protease" evidence="5">
    <location>
        <begin position="1"/>
        <end position="99"/>
    </location>
</feature>
<keyword evidence="4" id="KW-0378">Hydrolase</keyword>
<reference evidence="7" key="2">
    <citation type="submission" date="2020-05" db="UniProtKB">
        <authorList>
            <consortium name="EnsemblMetazoa"/>
        </authorList>
    </citation>
    <scope>IDENTIFICATION</scope>
    <source>
        <strain evidence="7">IAEA</strain>
    </source>
</reference>
<sequence length="459" mass="50284">MFFNHRTWEIPVGKWEALQEDTKGLFVRGQLTPGHSGATDLKAAMQHGTVEGMSVGFWVSKDDYSIVPSGGRIFKNVSRLREVSVCTFPANELAGVSAMKSAEGIETLRDVENWLRDSVGVSKSQAVGLIARFKSAIRSDHVRKITMSELEQIQKALEASQAKVQQLFDAQKAEIESTGQISKQLQSDIVKVQAEMTKSGQHLFDLEQKLSSAGALIQPMQVPGIVMPGLRRLVIRDLLAQGRISSNSLEYVREKLFTNSAKPVKEKVMDDTPVLQSYVNNRLLYGLALEEEAQLLNGNGAGDNLKGINTVATAYDTTLNAKGDTKSDMIAHAVFQVTESEFSASGIILNPRDWHNIALLKDGDGRYIFGGPQAFASNIMWGLPVVPTRAQAQGTFTVGGFDLASQVWDRMDATIEVSREDRDNFVKNMLTILCEDRLALAHYRPQAIIKGAFAAPAGG</sequence>
<dbReference type="Gene3D" id="3.30.2400.10">
    <property type="entry name" value="Major capsid protein gp5"/>
    <property type="match status" value="1"/>
</dbReference>
<accession>A0A1A9VZ49</accession>
<dbReference type="AlphaFoldDB" id="A0A1A9VZ49"/>
<dbReference type="EnsemblMetazoa" id="GBRI000093-RA">
    <property type="protein sequence ID" value="GBRI000093-PA"/>
    <property type="gene ID" value="GBRI000093"/>
</dbReference>
<reference evidence="8" key="1">
    <citation type="submission" date="2014-03" db="EMBL/GenBank/DDBJ databases">
        <authorList>
            <person name="Aksoy S."/>
            <person name="Warren W."/>
            <person name="Wilson R.K."/>
        </authorList>
    </citation>
    <scope>NUCLEOTIDE SEQUENCE [LARGE SCALE GENOMIC DNA]</scope>
    <source>
        <strain evidence="8">IAEA</strain>
    </source>
</reference>
<dbReference type="Gene3D" id="3.30.2320.10">
    <property type="entry name" value="hypothetical protein PF0899 domain"/>
    <property type="match status" value="1"/>
</dbReference>
<evidence type="ECO:0000259" key="6">
    <source>
        <dbReference type="Pfam" id="PF05065"/>
    </source>
</evidence>
<evidence type="ECO:0000259" key="5">
    <source>
        <dbReference type="Pfam" id="PF04586"/>
    </source>
</evidence>
<organism evidence="7 8">
    <name type="scientific">Glossina brevipalpis</name>
    <dbReference type="NCBI Taxonomy" id="37001"/>
    <lineage>
        <taxon>Eukaryota</taxon>
        <taxon>Metazoa</taxon>
        <taxon>Ecdysozoa</taxon>
        <taxon>Arthropoda</taxon>
        <taxon>Hexapoda</taxon>
        <taxon>Insecta</taxon>
        <taxon>Pterygota</taxon>
        <taxon>Neoptera</taxon>
        <taxon>Endopterygota</taxon>
        <taxon>Diptera</taxon>
        <taxon>Brachycera</taxon>
        <taxon>Muscomorpha</taxon>
        <taxon>Hippoboscoidea</taxon>
        <taxon>Glossinidae</taxon>
        <taxon>Glossina</taxon>
    </lineage>
</organism>
<dbReference type="GO" id="GO:0008233">
    <property type="term" value="F:peptidase activity"/>
    <property type="evidence" value="ECO:0007669"/>
    <property type="project" value="UniProtKB-KW"/>
</dbReference>
<dbReference type="NCBIfam" id="TIGR01554">
    <property type="entry name" value="major_cap_HK97"/>
    <property type="match status" value="1"/>
</dbReference>
<dbReference type="VEuPathDB" id="VectorBase:GBRI000093"/>
<evidence type="ECO:0000256" key="2">
    <source>
        <dbReference type="ARBA" id="ARBA00022612"/>
    </source>
</evidence>
<evidence type="ECO:0000256" key="4">
    <source>
        <dbReference type="ARBA" id="ARBA00022801"/>
    </source>
</evidence>
<evidence type="ECO:0000256" key="3">
    <source>
        <dbReference type="ARBA" id="ARBA00022670"/>
    </source>
</evidence>
<dbReference type="Pfam" id="PF04586">
    <property type="entry name" value="Peptidase_S78"/>
    <property type="match status" value="1"/>
</dbReference>
<keyword evidence="2" id="KW-1188">Viral release from host cell</keyword>
<dbReference type="InterPro" id="IPR006433">
    <property type="entry name" value="Prohead_protease"/>
</dbReference>